<dbReference type="Pfam" id="PF19664">
    <property type="entry name" value="DUF6167"/>
    <property type="match status" value="1"/>
</dbReference>
<evidence type="ECO:0000313" key="2">
    <source>
        <dbReference type="EMBL" id="MDI5964683.1"/>
    </source>
</evidence>
<dbReference type="Proteomes" id="UP001156398">
    <property type="component" value="Unassembled WGS sequence"/>
</dbReference>
<feature type="region of interest" description="Disordered" evidence="1">
    <location>
        <begin position="75"/>
        <end position="106"/>
    </location>
</feature>
<sequence>MFRRLFWFAAGASTGVWATVKVNRAVRRLTPGGLAATAADRATELGARARRFALDVRTGMTEREAELGEALGIEPAAGPAQLPGQRPQIAVTRHPHNQSYNQKEGH</sequence>
<evidence type="ECO:0000256" key="1">
    <source>
        <dbReference type="SAM" id="MobiDB-lite"/>
    </source>
</evidence>
<evidence type="ECO:0000313" key="4">
    <source>
        <dbReference type="Proteomes" id="UP001156398"/>
    </source>
</evidence>
<proteinExistence type="predicted"/>
<dbReference type="AlphaFoldDB" id="A0AA90HC39"/>
<dbReference type="RefSeq" id="WP_271314760.1">
    <property type="nucleotide sequence ID" value="NZ_JAAGKO020000026.1"/>
</dbReference>
<gene>
    <name evidence="2" type="ORF">POF43_018480</name>
    <name evidence="3" type="ORF">POF50_022955</name>
</gene>
<dbReference type="EMBL" id="JAAGKO020000026">
    <property type="protein sequence ID" value="MDI5964683.1"/>
    <property type="molecule type" value="Genomic_DNA"/>
</dbReference>
<accession>A0AA90HC39</accession>
<organism evidence="3">
    <name type="scientific">Streptantibioticus silvisoli</name>
    <dbReference type="NCBI Taxonomy" id="2705255"/>
    <lineage>
        <taxon>Bacteria</taxon>
        <taxon>Bacillati</taxon>
        <taxon>Actinomycetota</taxon>
        <taxon>Actinomycetes</taxon>
        <taxon>Kitasatosporales</taxon>
        <taxon>Streptomycetaceae</taxon>
        <taxon>Streptantibioticus</taxon>
    </lineage>
</organism>
<keyword evidence="4" id="KW-1185">Reference proteome</keyword>
<reference evidence="3 4" key="1">
    <citation type="submission" date="2023-05" db="EMBL/GenBank/DDBJ databases">
        <title>Streptantibioticus silvisoli sp. nov., acidotolerant actinomycetes 1 from pine litter.</title>
        <authorList>
            <person name="Swiecimska M."/>
            <person name="Golinska P."/>
            <person name="Sangal V."/>
            <person name="Wachnowicz B."/>
            <person name="Goodfellow M."/>
        </authorList>
    </citation>
    <scope>NUCLEOTIDE SEQUENCE</scope>
    <source>
        <strain evidence="3">SL13</strain>
        <strain evidence="2 4">SL54</strain>
    </source>
</reference>
<dbReference type="InterPro" id="IPR046165">
    <property type="entry name" value="DUF6167"/>
</dbReference>
<dbReference type="EMBL" id="JABXJJ020000029">
    <property type="protein sequence ID" value="MDI5972157.1"/>
    <property type="molecule type" value="Genomic_DNA"/>
</dbReference>
<feature type="compositionally biased region" description="Polar residues" evidence="1">
    <location>
        <begin position="97"/>
        <end position="106"/>
    </location>
</feature>
<comment type="caution">
    <text evidence="3">The sequence shown here is derived from an EMBL/GenBank/DDBJ whole genome shotgun (WGS) entry which is preliminary data.</text>
</comment>
<name>A0AA90HC39_9ACTN</name>
<evidence type="ECO:0000313" key="3">
    <source>
        <dbReference type="EMBL" id="MDI5972157.1"/>
    </source>
</evidence>
<protein>
    <submittedName>
        <fullName evidence="3">DUF6167 family protein</fullName>
    </submittedName>
</protein>